<keyword evidence="1" id="KW-0805">Transcription regulation</keyword>
<sequence length="242" mass="27889">MDEARLTRLTEALYRVTDLMSDQEPLKWSLRGKALFVLKLAWKGRSGAIFKSRVEVHERIASVISELLHLLEIASATAHISRINFEVLSREYQSVNGDIQAAKEQKAMFEGVNMVLADQKTHSELNETGAKNREEAMAQSAGREAVTDKKLLAQDSTKKEPMQETHAGYPEYVFPRMREKKIIQYLRTNRWASRRDLISIFEHDISEKTVQRDLAALVESGVLEKEGEKRWRKYTLKLQNKE</sequence>
<dbReference type="GO" id="GO:0003700">
    <property type="term" value="F:DNA-binding transcription factor activity"/>
    <property type="evidence" value="ECO:0007669"/>
    <property type="project" value="InterPro"/>
</dbReference>
<dbReference type="SUPFAM" id="SSF46785">
    <property type="entry name" value="Winged helix' DNA-binding domain"/>
    <property type="match status" value="1"/>
</dbReference>
<comment type="caution">
    <text evidence="5">The sequence shown here is derived from an EMBL/GenBank/DDBJ whole genome shotgun (WGS) entry which is preliminary data.</text>
</comment>
<evidence type="ECO:0000256" key="3">
    <source>
        <dbReference type="SAM" id="MobiDB-lite"/>
    </source>
</evidence>
<feature type="compositionally biased region" description="Basic and acidic residues" evidence="3">
    <location>
        <begin position="145"/>
        <end position="163"/>
    </location>
</feature>
<evidence type="ECO:0000313" key="6">
    <source>
        <dbReference type="Proteomes" id="UP000176700"/>
    </source>
</evidence>
<gene>
    <name evidence="5" type="ORF">A2W41_04470</name>
</gene>
<name>A0A1G2FZ39_9BACT</name>
<dbReference type="Pfam" id="PF08220">
    <property type="entry name" value="HTH_DeoR"/>
    <property type="match status" value="1"/>
</dbReference>
<protein>
    <recommendedName>
        <fullName evidence="4">HTH deoR-type domain-containing protein</fullName>
    </recommendedName>
</protein>
<feature type="region of interest" description="Disordered" evidence="3">
    <location>
        <begin position="130"/>
        <end position="166"/>
    </location>
</feature>
<dbReference type="InterPro" id="IPR036390">
    <property type="entry name" value="WH_DNA-bd_sf"/>
</dbReference>
<evidence type="ECO:0000313" key="5">
    <source>
        <dbReference type="EMBL" id="OGZ43345.1"/>
    </source>
</evidence>
<dbReference type="EMBL" id="MHNI01000008">
    <property type="protein sequence ID" value="OGZ43345.1"/>
    <property type="molecule type" value="Genomic_DNA"/>
</dbReference>
<keyword evidence="2" id="KW-0804">Transcription</keyword>
<proteinExistence type="predicted"/>
<accession>A0A1G2FZ39</accession>
<dbReference type="InterPro" id="IPR001034">
    <property type="entry name" value="DeoR_HTH"/>
</dbReference>
<feature type="domain" description="HTH deoR-type" evidence="4">
    <location>
        <begin position="178"/>
        <end position="225"/>
    </location>
</feature>
<evidence type="ECO:0000256" key="2">
    <source>
        <dbReference type="ARBA" id="ARBA00023163"/>
    </source>
</evidence>
<dbReference type="InterPro" id="IPR036388">
    <property type="entry name" value="WH-like_DNA-bd_sf"/>
</dbReference>
<dbReference type="Gene3D" id="1.10.10.10">
    <property type="entry name" value="Winged helix-like DNA-binding domain superfamily/Winged helix DNA-binding domain"/>
    <property type="match status" value="1"/>
</dbReference>
<evidence type="ECO:0000256" key="1">
    <source>
        <dbReference type="ARBA" id="ARBA00023015"/>
    </source>
</evidence>
<organism evidence="5 6">
    <name type="scientific">Candidatus Ryanbacteria bacterium RIFCSPHIGHO2_01_45_13</name>
    <dbReference type="NCBI Taxonomy" id="1802112"/>
    <lineage>
        <taxon>Bacteria</taxon>
        <taxon>Candidatus Ryaniibacteriota</taxon>
    </lineage>
</organism>
<reference evidence="5 6" key="1">
    <citation type="journal article" date="2016" name="Nat. Commun.">
        <title>Thousands of microbial genomes shed light on interconnected biogeochemical processes in an aquifer system.</title>
        <authorList>
            <person name="Anantharaman K."/>
            <person name="Brown C.T."/>
            <person name="Hug L.A."/>
            <person name="Sharon I."/>
            <person name="Castelle C.J."/>
            <person name="Probst A.J."/>
            <person name="Thomas B.C."/>
            <person name="Singh A."/>
            <person name="Wilkins M.J."/>
            <person name="Karaoz U."/>
            <person name="Brodie E.L."/>
            <person name="Williams K.H."/>
            <person name="Hubbard S.S."/>
            <person name="Banfield J.F."/>
        </authorList>
    </citation>
    <scope>NUCLEOTIDE SEQUENCE [LARGE SCALE GENOMIC DNA]</scope>
</reference>
<dbReference type="Proteomes" id="UP000176700">
    <property type="component" value="Unassembled WGS sequence"/>
</dbReference>
<evidence type="ECO:0000259" key="4">
    <source>
        <dbReference type="Pfam" id="PF08220"/>
    </source>
</evidence>
<dbReference type="AlphaFoldDB" id="A0A1G2FZ39"/>